<protein>
    <submittedName>
        <fullName evidence="2">Uncharacterized protein</fullName>
    </submittedName>
</protein>
<feature type="region of interest" description="Disordered" evidence="1">
    <location>
        <begin position="166"/>
        <end position="189"/>
    </location>
</feature>
<feature type="region of interest" description="Disordered" evidence="1">
    <location>
        <begin position="55"/>
        <end position="94"/>
    </location>
</feature>
<gene>
    <name evidence="2" type="ORF">E4U42_004415</name>
</gene>
<keyword evidence="3" id="KW-1185">Reference proteome</keyword>
<dbReference type="AlphaFoldDB" id="A0A8K0J5Q0"/>
<comment type="caution">
    <text evidence="2">The sequence shown here is derived from an EMBL/GenBank/DDBJ whole genome shotgun (WGS) entry which is preliminary data.</text>
</comment>
<dbReference type="OrthoDB" id="4174112at2759"/>
<dbReference type="Proteomes" id="UP000811619">
    <property type="component" value="Unassembled WGS sequence"/>
</dbReference>
<proteinExistence type="predicted"/>
<evidence type="ECO:0000256" key="1">
    <source>
        <dbReference type="SAM" id="MobiDB-lite"/>
    </source>
</evidence>
<feature type="region of interest" description="Disordered" evidence="1">
    <location>
        <begin position="1"/>
        <end position="28"/>
    </location>
</feature>
<reference evidence="2" key="1">
    <citation type="journal article" date="2020" name="bioRxiv">
        <title>Whole genome comparisons of ergot fungi reveals the divergence and evolution of species within the genus Claviceps are the result of varying mechanisms driving genome evolution and host range expansion.</title>
        <authorList>
            <person name="Wyka S.A."/>
            <person name="Mondo S.J."/>
            <person name="Liu M."/>
            <person name="Dettman J."/>
            <person name="Nalam V."/>
            <person name="Broders K.D."/>
        </authorList>
    </citation>
    <scope>NUCLEOTIDE SEQUENCE</scope>
    <source>
        <strain evidence="2">CCC 489</strain>
    </source>
</reference>
<evidence type="ECO:0000313" key="2">
    <source>
        <dbReference type="EMBL" id="KAG5925317.1"/>
    </source>
</evidence>
<accession>A0A8K0J5Q0</accession>
<sequence>MDGRWTGRCDETQDANRLPGAPYGQLSPAASSQYYTFSQSLSSVPSVSSVTPQDLQWSSHAGQRALPPRVKAGKVTKPGTAGRRDSRQPSLPSTAQGQIEHFVQQGNNNVDIDAAQIHQLANAGRNERPDGAINLINAGGSVHGSTSMAGLPSSAQNAFNTSGGAFRVNDGHQSSENITSPPQSLETNDASVNDASVKNDIPTPVQSAADVVLKMYQSVKIDSTLCKRLAGEAARREPTQRRRDQKLNIERRSNVEALLAHVTGNVAPQNNNPQHSLFTPTVQVPSDGAMMNFQQHPILTPNSPAMMASYHSDVAQWGMADYTNMVNTVMGETMALSKKARHLARIDSAAKELSIRIAEFEEFMQSPEGLAEQQREQRYYLAQQGQIGDVAMNGDSPETPVG</sequence>
<name>A0A8K0J5Q0_9HYPO</name>
<dbReference type="EMBL" id="SRPY01000387">
    <property type="protein sequence ID" value="KAG5925317.1"/>
    <property type="molecule type" value="Genomic_DNA"/>
</dbReference>
<organism evidence="2 3">
    <name type="scientific">Claviceps africana</name>
    <dbReference type="NCBI Taxonomy" id="83212"/>
    <lineage>
        <taxon>Eukaryota</taxon>
        <taxon>Fungi</taxon>
        <taxon>Dikarya</taxon>
        <taxon>Ascomycota</taxon>
        <taxon>Pezizomycotina</taxon>
        <taxon>Sordariomycetes</taxon>
        <taxon>Hypocreomycetidae</taxon>
        <taxon>Hypocreales</taxon>
        <taxon>Clavicipitaceae</taxon>
        <taxon>Claviceps</taxon>
    </lineage>
</organism>
<evidence type="ECO:0000313" key="3">
    <source>
        <dbReference type="Proteomes" id="UP000811619"/>
    </source>
</evidence>
<feature type="compositionally biased region" description="Polar residues" evidence="1">
    <location>
        <begin position="171"/>
        <end position="189"/>
    </location>
</feature>
<feature type="compositionally biased region" description="Basic and acidic residues" evidence="1">
    <location>
        <begin position="1"/>
        <end position="11"/>
    </location>
</feature>